<name>A0A7S3P4Z8_9STRA</name>
<accession>A0A7S3P4Z8</accession>
<protein>
    <submittedName>
        <fullName evidence="2">Uncharacterized protein</fullName>
    </submittedName>
</protein>
<proteinExistence type="predicted"/>
<reference evidence="2" key="1">
    <citation type="submission" date="2021-01" db="EMBL/GenBank/DDBJ databases">
        <authorList>
            <person name="Corre E."/>
            <person name="Pelletier E."/>
            <person name="Niang G."/>
            <person name="Scheremetjew M."/>
            <person name="Finn R."/>
            <person name="Kale V."/>
            <person name="Holt S."/>
            <person name="Cochrane G."/>
            <person name="Meng A."/>
            <person name="Brown T."/>
            <person name="Cohen L."/>
        </authorList>
    </citation>
    <scope>NUCLEOTIDE SEQUENCE</scope>
    <source>
        <strain evidence="2">CCMP127</strain>
    </source>
</reference>
<evidence type="ECO:0000256" key="1">
    <source>
        <dbReference type="SAM" id="MobiDB-lite"/>
    </source>
</evidence>
<dbReference type="EMBL" id="HBIM01002212">
    <property type="protein sequence ID" value="CAE0403745.1"/>
    <property type="molecule type" value="Transcribed_RNA"/>
</dbReference>
<feature type="region of interest" description="Disordered" evidence="1">
    <location>
        <begin position="761"/>
        <end position="783"/>
    </location>
</feature>
<dbReference type="AlphaFoldDB" id="A0A7S3P4Z8"/>
<evidence type="ECO:0000313" key="2">
    <source>
        <dbReference type="EMBL" id="CAE0403745.1"/>
    </source>
</evidence>
<sequence length="867" mass="99881">MHPEMPWDGPTNIKWLRDFEGSGKVVEDTNMENKKVLQQHCFLSPAGKTSETRRFFNCCLDFMCLSFTKIGQRESITTRLQNGPSIWIAGPCFIQNEHAPKGNPVTVMRICHGILYRPSREGVFVDSVASYSPILQSKLNLYPWKLDFLEKDDVELGYVLKHYKDDDKLRHSRFSVLTMGLIQQIQMKQHMEINIYLQCGADDHATITWIVYGFTMSLIHITVDGETNPYFPSCPFAVDALPPPLGNSANLGLLVYTTGEQEPLMRMFLMDENIYKHNPPGHLYNQRHLRNRGDVPPIHFQCGTEFIQRGLHDTLQEFLFQIPFPLPRDDFSSTKKGGVIESIGFHNIDTYEMFRTQVVVLEGAPERLEREHEKCSNDMSTLSNPDLTERLGSLGNVFANEYVFSYLLNPKGKVVTLDLGQGQLTQYTDNPINLRCWHVSVLFLFYGAKHRNWDYRDLRNYLTSLVLKFGRLAPCATGIYHHYSEDIARFINFMLTGQEHQSPEGFGYPSFDGRLFLYPEVAFSMFRQHREKQEETIRRWTREVFFPSQPTSYSTFCLLNYAMQNGRGGFMGQGGKRVSLSMMEATRRRYCWEFPSKADFNEYREMRFKYWRESRNVEEAERMISAFNRQASFKHSNRDSKRFVWRIVHSHGPDFKEVLKEKQATLNFAIARVDGKHFVPIVPGGKFEEYLEARKACKQLKQSPPDFTPNDFSLPHSISSPTNSENGGEIITPHRNSLVFNGKEKQSGGNYVGLNTQDKFPQATGLQDGGNGKRNVEFDDGEESDATFVPDVVDFSTRPTPTKKGKFLTKTFYDLIKRGALEGDSDTFLETDNADVLAQEKYMKTWFKRETSNAIEGNANTYRYISR</sequence>
<gene>
    <name evidence="2" type="ORF">ACOF00016_LOCUS1935</name>
</gene>
<organism evidence="2">
    <name type="scientific">Amphora coffeiformis</name>
    <dbReference type="NCBI Taxonomy" id="265554"/>
    <lineage>
        <taxon>Eukaryota</taxon>
        <taxon>Sar</taxon>
        <taxon>Stramenopiles</taxon>
        <taxon>Ochrophyta</taxon>
        <taxon>Bacillariophyta</taxon>
        <taxon>Bacillariophyceae</taxon>
        <taxon>Bacillariophycidae</taxon>
        <taxon>Thalassiophysales</taxon>
        <taxon>Catenulaceae</taxon>
        <taxon>Amphora</taxon>
    </lineage>
</organism>